<dbReference type="EMBL" id="BAABUK010000016">
    <property type="protein sequence ID" value="GAA5813250.1"/>
    <property type="molecule type" value="Genomic_DNA"/>
</dbReference>
<feature type="region of interest" description="Disordered" evidence="1">
    <location>
        <begin position="1"/>
        <end position="69"/>
    </location>
</feature>
<feature type="region of interest" description="Disordered" evidence="1">
    <location>
        <begin position="121"/>
        <end position="307"/>
    </location>
</feature>
<feature type="compositionally biased region" description="Low complexity" evidence="1">
    <location>
        <begin position="152"/>
        <end position="162"/>
    </location>
</feature>
<feature type="compositionally biased region" description="Low complexity" evidence="1">
    <location>
        <begin position="1"/>
        <end position="13"/>
    </location>
</feature>
<feature type="region of interest" description="Disordered" evidence="1">
    <location>
        <begin position="85"/>
        <end position="107"/>
    </location>
</feature>
<feature type="compositionally biased region" description="Basic and acidic residues" evidence="1">
    <location>
        <begin position="286"/>
        <end position="307"/>
    </location>
</feature>
<name>A0ABP9Z2B8_9FUNG</name>
<feature type="compositionally biased region" description="Low complexity" evidence="1">
    <location>
        <begin position="220"/>
        <end position="230"/>
    </location>
</feature>
<gene>
    <name evidence="2" type="ORF">MFLAVUS_006725</name>
</gene>
<evidence type="ECO:0000313" key="3">
    <source>
        <dbReference type="Proteomes" id="UP001473302"/>
    </source>
</evidence>
<sequence>MSAFNNNNSNLNNTSAGQAGRVSNMNSTAVHPSGQLNENHGIAATGLNEPHTHVNAPTQGKNGLNYSGAPIADTRMVDQQENYGRTAGHDLNSNTNRTGGTGIPPVNTAEHVRRNLAEESLSGNHHHGTDNARHSATGNNHNIGLDEKALHGSHGATTGSHHNPLSTTGATTNHNPLSTGGATTGNHHNPLSTTGATGQHNPLSTGNATTGNHHNPISNATHTTGTTAHHNPLSTGGATTGNHHQNDHFTTGAGVINQNRNDPTAVGTTGGNHHTGAPLGTGLPTKDQKHFGDQHFNDKRGNLDHPKHNNLGGNSALDNDTNKASAGDKIKGNLEKITGKITGNEAKVIEGENLAQGRSV</sequence>
<proteinExistence type="predicted"/>
<feature type="compositionally biased region" description="Polar residues" evidence="1">
    <location>
        <begin position="163"/>
        <end position="219"/>
    </location>
</feature>
<organism evidence="2 3">
    <name type="scientific">Mucor flavus</name>
    <dbReference type="NCBI Taxonomy" id="439312"/>
    <lineage>
        <taxon>Eukaryota</taxon>
        <taxon>Fungi</taxon>
        <taxon>Fungi incertae sedis</taxon>
        <taxon>Mucoromycota</taxon>
        <taxon>Mucoromycotina</taxon>
        <taxon>Mucoromycetes</taxon>
        <taxon>Mucorales</taxon>
        <taxon>Mucorineae</taxon>
        <taxon>Mucoraceae</taxon>
        <taxon>Mucor</taxon>
    </lineage>
</organism>
<dbReference type="Proteomes" id="UP001473302">
    <property type="component" value="Unassembled WGS sequence"/>
</dbReference>
<keyword evidence="3" id="KW-1185">Reference proteome</keyword>
<protein>
    <submittedName>
        <fullName evidence="2">Uncharacterized protein</fullName>
    </submittedName>
</protein>
<feature type="compositionally biased region" description="Polar residues" evidence="1">
    <location>
        <begin position="14"/>
        <end position="38"/>
    </location>
</feature>
<comment type="caution">
    <text evidence="2">The sequence shown here is derived from an EMBL/GenBank/DDBJ whole genome shotgun (WGS) entry which is preliminary data.</text>
</comment>
<feature type="compositionally biased region" description="Polar residues" evidence="1">
    <location>
        <begin position="55"/>
        <end position="65"/>
    </location>
</feature>
<evidence type="ECO:0000256" key="1">
    <source>
        <dbReference type="SAM" id="MobiDB-lite"/>
    </source>
</evidence>
<reference evidence="2 3" key="1">
    <citation type="submission" date="2024-04" db="EMBL/GenBank/DDBJ databases">
        <title>genome sequences of Mucor flavus KT1a and Helicostylum pulchrum KT1b strains isolated from the surface of a dry-aged beef.</title>
        <authorList>
            <person name="Toyotome T."/>
            <person name="Hosono M."/>
            <person name="Torimaru M."/>
            <person name="Fukuda K."/>
            <person name="Mikami N."/>
        </authorList>
    </citation>
    <scope>NUCLEOTIDE SEQUENCE [LARGE SCALE GENOMIC DNA]</scope>
    <source>
        <strain evidence="2 3">KT1a</strain>
    </source>
</reference>
<feature type="compositionally biased region" description="Polar residues" evidence="1">
    <location>
        <begin position="232"/>
        <end position="243"/>
    </location>
</feature>
<evidence type="ECO:0000313" key="2">
    <source>
        <dbReference type="EMBL" id="GAA5813250.1"/>
    </source>
</evidence>
<accession>A0ABP9Z2B8</accession>